<feature type="domain" description="T6SS Phospholipase effector Tle1-like catalytic" evidence="2">
    <location>
        <begin position="291"/>
        <end position="414"/>
    </location>
</feature>
<dbReference type="PANTHER" id="PTHR33840">
    <property type="match status" value="1"/>
</dbReference>
<reference evidence="3 4" key="1">
    <citation type="submission" date="2019-11" db="EMBL/GenBank/DDBJ databases">
        <title>Type strains purchased from KCTC, JCM and DSMZ.</title>
        <authorList>
            <person name="Lu H."/>
        </authorList>
    </citation>
    <scope>NUCLEOTIDE SEQUENCE [LARGE SCALE GENOMIC DNA]</scope>
    <source>
        <strain evidence="3 4">KCTC 42409</strain>
    </source>
</reference>
<evidence type="ECO:0000259" key="2">
    <source>
        <dbReference type="Pfam" id="PF09994"/>
    </source>
</evidence>
<organism evidence="3 4">
    <name type="scientific">Pseudoduganella ginsengisoli</name>
    <dbReference type="NCBI Taxonomy" id="1462440"/>
    <lineage>
        <taxon>Bacteria</taxon>
        <taxon>Pseudomonadati</taxon>
        <taxon>Pseudomonadota</taxon>
        <taxon>Betaproteobacteria</taxon>
        <taxon>Burkholderiales</taxon>
        <taxon>Oxalobacteraceae</taxon>
        <taxon>Telluria group</taxon>
        <taxon>Pseudoduganella</taxon>
    </lineage>
</organism>
<dbReference type="EMBL" id="WNLA01000002">
    <property type="protein sequence ID" value="MTW01474.1"/>
    <property type="molecule type" value="Genomic_DNA"/>
</dbReference>
<proteinExistence type="predicted"/>
<dbReference type="RefSeq" id="WP_155437879.1">
    <property type="nucleotide sequence ID" value="NZ_WNLA01000002.1"/>
</dbReference>
<dbReference type="Proteomes" id="UP000484015">
    <property type="component" value="Unassembled WGS sequence"/>
</dbReference>
<evidence type="ECO:0000256" key="1">
    <source>
        <dbReference type="SAM" id="MobiDB-lite"/>
    </source>
</evidence>
<dbReference type="PANTHER" id="PTHR33840:SF1">
    <property type="entry name" value="TLE1 PHOSPHOLIPASE DOMAIN-CONTAINING PROTEIN"/>
    <property type="match status" value="1"/>
</dbReference>
<protein>
    <submittedName>
        <fullName evidence="3">DUF2235 domain-containing protein</fullName>
    </submittedName>
</protein>
<gene>
    <name evidence="3" type="ORF">GM668_05165</name>
</gene>
<dbReference type="Pfam" id="PF09994">
    <property type="entry name" value="T6SS_Tle1-like_cat"/>
    <property type="match status" value="1"/>
</dbReference>
<feature type="region of interest" description="Disordered" evidence="1">
    <location>
        <begin position="667"/>
        <end position="693"/>
    </location>
</feature>
<dbReference type="InterPro" id="IPR018712">
    <property type="entry name" value="Tle1-like_cat"/>
</dbReference>
<sequence length="693" mass="77273">MSTRLIEQISPSFRSAADNDQFFTFREREQFKERLEIEHPPLGIPGQSCTTNLFFGFFFDGTKNNYVQAETGKNHSNVARLYDCFPGLSVKGVLPDSTEWTYNPDRYTHFFRTYIPGVASPFKEVGDSGEGVTLTMGASTGRGGQARIAWGLLQAINNVHRYFMKRPLVDSTEAHTLANRMDLSKWHRRQMPLDRRGAAHGPNEAQNEMTQQLLMGVLKRLHKAVAQHWPGADGKPAKCDPAIVKTIYVSTFGFSRGATQARAFANWLISLCKLDAQMCGKSGMTLGGFPVEFDFLGIYDTVASVGAGNSFGNTFWGRIFDGHGAWADAEENLRIPPEIKRCVHLAAAHEIRRSFPLDSVSVNGMLPPNCEEVVVPGVHSDVGCGYSPTEQGRGVDPDGADMLPRIPLIYMYREARLSGVPLKLELAGAAVQKRFAITPQVIESINAYLALCKHTTGTLTEIMREQTKLRIQYHRGRRVSGKTSIDTSASFGRATNFDKNDLHSAYVELEEEIQAFETWRKTRKVDGVPVSQHPGFDNEKENEWHEIAGWWDTEPPLPEAGLRFFDEYVHDSRAWFKLSLSDPDSEEGTLEMLEKWAVKQERFEKTPQDPDAPTSSPLNDEQIAAAAAYRKTKAIPRMRTEGRESWKIAGYLRYRKVYAGADRHLISNRGPAANEDNVQVASAGRTNSGGAAG</sequence>
<evidence type="ECO:0000313" key="4">
    <source>
        <dbReference type="Proteomes" id="UP000484015"/>
    </source>
</evidence>
<evidence type="ECO:0000313" key="3">
    <source>
        <dbReference type="EMBL" id="MTW01474.1"/>
    </source>
</evidence>
<dbReference type="OrthoDB" id="4378831at2"/>
<name>A0A6L6PWE3_9BURK</name>
<accession>A0A6L6PWE3</accession>
<dbReference type="AlphaFoldDB" id="A0A6L6PWE3"/>
<keyword evidence="4" id="KW-1185">Reference proteome</keyword>
<comment type="caution">
    <text evidence="3">The sequence shown here is derived from an EMBL/GenBank/DDBJ whole genome shotgun (WGS) entry which is preliminary data.</text>
</comment>
<feature type="compositionally biased region" description="Polar residues" evidence="1">
    <location>
        <begin position="676"/>
        <end position="693"/>
    </location>
</feature>